<comment type="cofactor">
    <cofactor evidence="1 3">
        <name>pyridoxal 5'-phosphate</name>
        <dbReference type="ChEBI" id="CHEBI:597326"/>
    </cofactor>
</comment>
<evidence type="ECO:0000256" key="2">
    <source>
        <dbReference type="ARBA" id="ARBA00022898"/>
    </source>
</evidence>
<dbReference type="Gene3D" id="3.90.1150.10">
    <property type="entry name" value="Aspartate Aminotransferase, domain 1"/>
    <property type="match status" value="1"/>
</dbReference>
<evidence type="ECO:0000313" key="5">
    <source>
        <dbReference type="Proteomes" id="UP000031967"/>
    </source>
</evidence>
<dbReference type="PANTHER" id="PTHR11808">
    <property type="entry name" value="TRANS-SULFURATION ENZYME FAMILY MEMBER"/>
    <property type="match status" value="1"/>
</dbReference>
<dbReference type="InterPro" id="IPR015421">
    <property type="entry name" value="PyrdxlP-dep_Trfase_major"/>
</dbReference>
<dbReference type="Gene3D" id="3.40.640.10">
    <property type="entry name" value="Type I PLP-dependent aspartate aminotransferase-like (Major domain)"/>
    <property type="match status" value="1"/>
</dbReference>
<name>A0ABR5AEP2_9BACL</name>
<sequence length="383" mass="41775">MDQSTLVTHDPHDDKHQGAVVMPIYQNSLFTFPTYKDFDQAFAGPDDTPLYSRGNNPTVQQLEARLAALQGGEKARCFGSGMAAISTGIMSLVRGGDHVICVDQAYGPTRELLGKFLSQYGVETTFVDGTSLEAIRSAAKANTKLIYLESPTTLTIRLQDLRACAHFAKSIGAATMIDNTWATPCYQNPFEFGIDLVAHSVSKYIGGHSDIVGGVLIGSAELINRINANEYLLLGGIMTSQTASLVMRGLRTLPLRLEKLEQNGLTVARYLESLPFITRVNHPGLPSHPQHELAKRQMTGTSSLFSFETNLTTEVMKIWADRLAYFRIGVSWGGFESLVTVGKLGPGYESVQGSLVRLYVGLEKPQDLIADIRQASAELLVNS</sequence>
<dbReference type="InterPro" id="IPR015422">
    <property type="entry name" value="PyrdxlP-dep_Trfase_small"/>
</dbReference>
<dbReference type="Pfam" id="PF01053">
    <property type="entry name" value="Cys_Met_Meta_PP"/>
    <property type="match status" value="1"/>
</dbReference>
<comment type="caution">
    <text evidence="4">The sequence shown here is derived from an EMBL/GenBank/DDBJ whole genome shotgun (WGS) entry which is preliminary data.</text>
</comment>
<comment type="similarity">
    <text evidence="3">Belongs to the trans-sulfuration enzymes family.</text>
</comment>
<dbReference type="InterPro" id="IPR000277">
    <property type="entry name" value="Cys/Met-Metab_PyrdxlP-dep_enz"/>
</dbReference>
<keyword evidence="5" id="KW-1185">Reference proteome</keyword>
<reference evidence="4 5" key="1">
    <citation type="submission" date="2014-12" db="EMBL/GenBank/DDBJ databases">
        <title>Draft genome sequence of Paenibacillus kamchatkensis strain B-2647.</title>
        <authorList>
            <person name="Karlyshev A.V."/>
            <person name="Kudryashova E.B."/>
        </authorList>
    </citation>
    <scope>NUCLEOTIDE SEQUENCE [LARGE SCALE GENOMIC DNA]</scope>
    <source>
        <strain evidence="4 5">VKM B-2647</strain>
    </source>
</reference>
<dbReference type="InterPro" id="IPR015424">
    <property type="entry name" value="PyrdxlP-dep_Trfase"/>
</dbReference>
<dbReference type="SUPFAM" id="SSF53383">
    <property type="entry name" value="PLP-dependent transferases"/>
    <property type="match status" value="1"/>
</dbReference>
<protein>
    <submittedName>
        <fullName evidence="4">Cystathionine beta-lyase</fullName>
    </submittedName>
</protein>
<evidence type="ECO:0000256" key="1">
    <source>
        <dbReference type="ARBA" id="ARBA00001933"/>
    </source>
</evidence>
<gene>
    <name evidence="4" type="ORF">SD70_19635</name>
</gene>
<evidence type="ECO:0000256" key="3">
    <source>
        <dbReference type="RuleBase" id="RU362118"/>
    </source>
</evidence>
<dbReference type="PIRSF" id="PIRSF001434">
    <property type="entry name" value="CGS"/>
    <property type="match status" value="1"/>
</dbReference>
<dbReference type="CDD" id="cd00614">
    <property type="entry name" value="CGS_like"/>
    <property type="match status" value="1"/>
</dbReference>
<dbReference type="PANTHER" id="PTHR11808:SF80">
    <property type="entry name" value="CYSTATHIONINE GAMMA-LYASE"/>
    <property type="match status" value="1"/>
</dbReference>
<evidence type="ECO:0000313" key="4">
    <source>
        <dbReference type="EMBL" id="KIL39521.1"/>
    </source>
</evidence>
<organism evidence="4 5">
    <name type="scientific">Gordoniibacillus kamchatkensis</name>
    <dbReference type="NCBI Taxonomy" id="1590651"/>
    <lineage>
        <taxon>Bacteria</taxon>
        <taxon>Bacillati</taxon>
        <taxon>Bacillota</taxon>
        <taxon>Bacilli</taxon>
        <taxon>Bacillales</taxon>
        <taxon>Paenibacillaceae</taxon>
        <taxon>Gordoniibacillus</taxon>
    </lineage>
</organism>
<keyword evidence="2 3" id="KW-0663">Pyridoxal phosphate</keyword>
<dbReference type="EMBL" id="JXAK01000036">
    <property type="protein sequence ID" value="KIL39521.1"/>
    <property type="molecule type" value="Genomic_DNA"/>
</dbReference>
<dbReference type="Proteomes" id="UP000031967">
    <property type="component" value="Unassembled WGS sequence"/>
</dbReference>
<accession>A0ABR5AEP2</accession>
<proteinExistence type="inferred from homology"/>